<dbReference type="HAMAP" id="MF_00815">
    <property type="entry name" value="ATP_synth_gamma_bact"/>
    <property type="match status" value="1"/>
</dbReference>
<dbReference type="PRINTS" id="PR00126">
    <property type="entry name" value="ATPASEGAMMA"/>
</dbReference>
<evidence type="ECO:0000256" key="8">
    <source>
        <dbReference type="ARBA" id="ARBA00023196"/>
    </source>
</evidence>
<dbReference type="AlphaFoldDB" id="A0A7S3ELA4"/>
<keyword evidence="9" id="KW-0066">ATP synthesis</keyword>
<dbReference type="SUPFAM" id="SSF52943">
    <property type="entry name" value="ATP synthase (F1-ATPase), gamma subunit"/>
    <property type="match status" value="1"/>
</dbReference>
<evidence type="ECO:0000313" key="16">
    <source>
        <dbReference type="EMBL" id="CAE0061734.1"/>
    </source>
</evidence>
<dbReference type="PANTHER" id="PTHR11693">
    <property type="entry name" value="ATP SYNTHASE GAMMA CHAIN"/>
    <property type="match status" value="1"/>
</dbReference>
<evidence type="ECO:0000256" key="9">
    <source>
        <dbReference type="ARBA" id="ARBA00023310"/>
    </source>
</evidence>
<dbReference type="Pfam" id="PF00231">
    <property type="entry name" value="ATP-synt"/>
    <property type="match status" value="1"/>
</dbReference>
<comment type="similarity">
    <text evidence="3">Belongs to the ATPase gamma chain family.</text>
</comment>
<evidence type="ECO:0000313" key="13">
    <source>
        <dbReference type="EMBL" id="CAE0061728.1"/>
    </source>
</evidence>
<proteinExistence type="inferred from homology"/>
<evidence type="ECO:0000256" key="4">
    <source>
        <dbReference type="ARBA" id="ARBA00022448"/>
    </source>
</evidence>
<dbReference type="EMBL" id="HBHW01038833">
    <property type="protein sequence ID" value="CAE0061723.1"/>
    <property type="molecule type" value="Transcribed_RNA"/>
</dbReference>
<evidence type="ECO:0000313" key="14">
    <source>
        <dbReference type="EMBL" id="CAE0061730.1"/>
    </source>
</evidence>
<evidence type="ECO:0000256" key="3">
    <source>
        <dbReference type="ARBA" id="ARBA00007681"/>
    </source>
</evidence>
<accession>A0A7S3ELA4</accession>
<dbReference type="GO" id="GO:0046933">
    <property type="term" value="F:proton-transporting ATP synthase activity, rotational mechanism"/>
    <property type="evidence" value="ECO:0007669"/>
    <property type="project" value="InterPro"/>
</dbReference>
<dbReference type="GO" id="GO:0045259">
    <property type="term" value="C:proton-transporting ATP synthase complex"/>
    <property type="evidence" value="ECO:0007669"/>
    <property type="project" value="UniProtKB-KW"/>
</dbReference>
<keyword evidence="8" id="KW-0139">CF(1)</keyword>
<evidence type="ECO:0000313" key="12">
    <source>
        <dbReference type="EMBL" id="CAE0061723.1"/>
    </source>
</evidence>
<comment type="function">
    <text evidence="1">Produces ATP from ADP in the presence of a proton gradient across the membrane. The gamma chain is believed to be important in regulating ATPase activity and the flow of protons through the CF(0) complex.</text>
</comment>
<dbReference type="CDD" id="cd12151">
    <property type="entry name" value="F1-ATPase_gamma"/>
    <property type="match status" value="1"/>
</dbReference>
<comment type="subcellular location">
    <subcellularLocation>
        <location evidence="2">Membrane</location>
        <topology evidence="2">Peripheral membrane protein</topology>
    </subcellularLocation>
</comment>
<evidence type="ECO:0000256" key="7">
    <source>
        <dbReference type="ARBA" id="ARBA00023136"/>
    </source>
</evidence>
<dbReference type="EMBL" id="HBHW01038840">
    <property type="protein sequence ID" value="CAE0061730.1"/>
    <property type="molecule type" value="Transcribed_RNA"/>
</dbReference>
<dbReference type="EMBL" id="HBHW01038846">
    <property type="protein sequence ID" value="CAE0061736.1"/>
    <property type="molecule type" value="Transcribed_RNA"/>
</dbReference>
<protein>
    <recommendedName>
        <fullName evidence="10">F-ATPase gamma subunit</fullName>
    </recommendedName>
</protein>
<dbReference type="Gene3D" id="1.10.287.80">
    <property type="entry name" value="ATP synthase, gamma subunit, helix hairpin domain"/>
    <property type="match status" value="2"/>
</dbReference>
<organism evidence="11">
    <name type="scientific">Rhodosorus marinus</name>
    <dbReference type="NCBI Taxonomy" id="101924"/>
    <lineage>
        <taxon>Eukaryota</taxon>
        <taxon>Rhodophyta</taxon>
        <taxon>Stylonematophyceae</taxon>
        <taxon>Stylonematales</taxon>
        <taxon>Stylonemataceae</taxon>
        <taxon>Rhodosorus</taxon>
    </lineage>
</organism>
<evidence type="ECO:0000313" key="17">
    <source>
        <dbReference type="EMBL" id="CAE0061736.1"/>
    </source>
</evidence>
<keyword evidence="5" id="KW-0375">Hydrogen ion transport</keyword>
<dbReference type="Gene3D" id="3.40.1380.10">
    <property type="match status" value="1"/>
</dbReference>
<keyword evidence="6" id="KW-0406">Ion transport</keyword>
<dbReference type="EMBL" id="HBHW01038844">
    <property type="protein sequence ID" value="CAE0061734.1"/>
    <property type="molecule type" value="Transcribed_RNA"/>
</dbReference>
<dbReference type="NCBIfam" id="TIGR01146">
    <property type="entry name" value="ATPsyn_F1gamma"/>
    <property type="match status" value="1"/>
</dbReference>
<keyword evidence="7" id="KW-0472">Membrane</keyword>
<evidence type="ECO:0000313" key="11">
    <source>
        <dbReference type="EMBL" id="CAE0061720.1"/>
    </source>
</evidence>
<name>A0A7S3ELA4_9RHOD</name>
<dbReference type="EMBL" id="HBHW01038842">
    <property type="protein sequence ID" value="CAE0061732.1"/>
    <property type="molecule type" value="Transcribed_RNA"/>
</dbReference>
<dbReference type="InterPro" id="IPR000131">
    <property type="entry name" value="ATP_synth_F1_gsu"/>
</dbReference>
<keyword evidence="4" id="KW-0813">Transport</keyword>
<evidence type="ECO:0000256" key="10">
    <source>
        <dbReference type="ARBA" id="ARBA00031066"/>
    </source>
</evidence>
<evidence type="ECO:0000256" key="6">
    <source>
        <dbReference type="ARBA" id="ARBA00023065"/>
    </source>
</evidence>
<dbReference type="PANTHER" id="PTHR11693:SF41">
    <property type="entry name" value="ATP SYNTHASE GAMMA CHAIN, CHLOROPLASTIC"/>
    <property type="match status" value="1"/>
</dbReference>
<evidence type="ECO:0000256" key="2">
    <source>
        <dbReference type="ARBA" id="ARBA00004170"/>
    </source>
</evidence>
<evidence type="ECO:0000313" key="15">
    <source>
        <dbReference type="EMBL" id="CAE0061732.1"/>
    </source>
</evidence>
<dbReference type="EMBL" id="HBHW01038830">
    <property type="protein sequence ID" value="CAE0061720.1"/>
    <property type="molecule type" value="Transcribed_RNA"/>
</dbReference>
<evidence type="ECO:0000256" key="1">
    <source>
        <dbReference type="ARBA" id="ARBA00003456"/>
    </source>
</evidence>
<evidence type="ECO:0000256" key="5">
    <source>
        <dbReference type="ARBA" id="ARBA00022781"/>
    </source>
</evidence>
<gene>
    <name evidence="11" type="ORF">RMAR00112_LOCUS29789</name>
    <name evidence="12" type="ORF">RMAR00112_LOCUS29792</name>
    <name evidence="13" type="ORF">RMAR00112_LOCUS29797</name>
    <name evidence="14" type="ORF">RMAR00112_LOCUS29799</name>
    <name evidence="15" type="ORF">RMAR00112_LOCUS29801</name>
    <name evidence="16" type="ORF">RMAR00112_LOCUS29803</name>
    <name evidence="17" type="ORF">RMAR00112_LOCUS29805</name>
</gene>
<sequence>MSPLRMKDRDGCFVCHPSGWIGGQPSNLVRRRRPGPLMAGGKLYELRRRMSTVKTALEVTGAMRLVAAARIKRTADAALKSRPFVQSLQQVLGTVLHRLNSDGKSFEKLADDAIRLGGEIDTVDQYMLRKIHRALQDPGTTRRVLLIVIAGDRGLCGVYNRLVFNTASRRIEDLTQLGMEVELCCVGRLTERYFRKKYPHLLIVNAFLLGGSKGIPDLSLKLAEESLIDFVSDEVDRVELVYTRFQSMLASKPSIRTLLPLTPLGFEWDEDEIFQLVPSDHGFDVERKHCNPDEELDSRFSQKVSFEQHPIEILCAMTPLYLRQHILRAVRESSASELAARLTAMQAAEDNAKDLMHDLSLMINRERQGRITNELNEIVGGIAQVEVEDNLF</sequence>
<dbReference type="EMBL" id="HBHW01038838">
    <property type="protein sequence ID" value="CAE0061728.1"/>
    <property type="molecule type" value="Transcribed_RNA"/>
</dbReference>
<reference evidence="11" key="1">
    <citation type="submission" date="2021-01" db="EMBL/GenBank/DDBJ databases">
        <authorList>
            <person name="Corre E."/>
            <person name="Pelletier E."/>
            <person name="Niang G."/>
            <person name="Scheremetjew M."/>
            <person name="Finn R."/>
            <person name="Kale V."/>
            <person name="Holt S."/>
            <person name="Cochrane G."/>
            <person name="Meng A."/>
            <person name="Brown T."/>
            <person name="Cohen L."/>
        </authorList>
    </citation>
    <scope>NUCLEOTIDE SEQUENCE</scope>
    <source>
        <strain evidence="11">CCMP 769</strain>
    </source>
</reference>
<dbReference type="InterPro" id="IPR035968">
    <property type="entry name" value="ATP_synth_F1_ATPase_gsu"/>
</dbReference>